<feature type="transmembrane region" description="Helical" evidence="18">
    <location>
        <begin position="1420"/>
        <end position="1444"/>
    </location>
</feature>
<evidence type="ECO:0000256" key="17">
    <source>
        <dbReference type="SAM" id="MobiDB-lite"/>
    </source>
</evidence>
<dbReference type="Gene3D" id="1.20.120.350">
    <property type="entry name" value="Voltage-gated potassium channels. Chain C"/>
    <property type="match status" value="5"/>
</dbReference>
<evidence type="ECO:0000256" key="11">
    <source>
        <dbReference type="ARBA" id="ARBA00023065"/>
    </source>
</evidence>
<feature type="region of interest" description="Disordered" evidence="17">
    <location>
        <begin position="1134"/>
        <end position="1187"/>
    </location>
</feature>
<evidence type="ECO:0000256" key="14">
    <source>
        <dbReference type="ARBA" id="ARBA00023303"/>
    </source>
</evidence>
<evidence type="ECO:0000256" key="9">
    <source>
        <dbReference type="ARBA" id="ARBA00022882"/>
    </source>
</evidence>
<comment type="caution">
    <text evidence="20">The sequence shown here is derived from an EMBL/GenBank/DDBJ whole genome shotgun (WGS) entry which is preliminary data.</text>
</comment>
<keyword evidence="7 18" id="KW-0812">Transmembrane</keyword>
<dbReference type="InterPro" id="IPR002048">
    <property type="entry name" value="EF_hand_dom"/>
</dbReference>
<keyword evidence="8" id="KW-0106">Calcium</keyword>
<evidence type="ECO:0000256" key="7">
    <source>
        <dbReference type="ARBA" id="ARBA00022692"/>
    </source>
</evidence>
<protein>
    <recommendedName>
        <fullName evidence="16">Calcium-channel protein CCH1</fullName>
    </recommendedName>
</protein>
<keyword evidence="10 18" id="KW-1133">Transmembrane helix</keyword>
<evidence type="ECO:0000256" key="15">
    <source>
        <dbReference type="ARBA" id="ARBA00061395"/>
    </source>
</evidence>
<feature type="domain" description="EF-hand" evidence="19">
    <location>
        <begin position="1930"/>
        <end position="1965"/>
    </location>
</feature>
<dbReference type="FunFam" id="1.10.287.70:FF:000118">
    <property type="entry name" value="Calcium channel subunit Cch1"/>
    <property type="match status" value="1"/>
</dbReference>
<keyword evidence="13" id="KW-0325">Glycoprotein</keyword>
<dbReference type="GO" id="GO:0005509">
    <property type="term" value="F:calcium ion binding"/>
    <property type="evidence" value="ECO:0007669"/>
    <property type="project" value="InterPro"/>
</dbReference>
<feature type="compositionally biased region" description="Basic and acidic residues" evidence="17">
    <location>
        <begin position="2239"/>
        <end position="2253"/>
    </location>
</feature>
<keyword evidence="6" id="KW-0107">Calcium channel</keyword>
<comment type="similarity">
    <text evidence="15">Belongs to the calcium channel alpha-1 subunit (TC 1.A.1.11) family.</text>
</comment>
<evidence type="ECO:0000313" key="21">
    <source>
        <dbReference type="Proteomes" id="UP000306050"/>
    </source>
</evidence>
<feature type="region of interest" description="Disordered" evidence="17">
    <location>
        <begin position="282"/>
        <end position="321"/>
    </location>
</feature>
<dbReference type="GeneID" id="40725720"/>
<keyword evidence="5" id="KW-0109">Calcium transport</keyword>
<feature type="transmembrane region" description="Helical" evidence="18">
    <location>
        <begin position="984"/>
        <end position="1002"/>
    </location>
</feature>
<keyword evidence="14" id="KW-0407">Ion channel</keyword>
<organism evidence="20 21">
    <name type="scientific">Sporisorium graminicola</name>
    <dbReference type="NCBI Taxonomy" id="280036"/>
    <lineage>
        <taxon>Eukaryota</taxon>
        <taxon>Fungi</taxon>
        <taxon>Dikarya</taxon>
        <taxon>Basidiomycota</taxon>
        <taxon>Ustilaginomycotina</taxon>
        <taxon>Ustilaginomycetes</taxon>
        <taxon>Ustilaginales</taxon>
        <taxon>Ustilaginaceae</taxon>
        <taxon>Sporisorium</taxon>
    </lineage>
</organism>
<feature type="compositionally biased region" description="Basic and acidic residues" evidence="17">
    <location>
        <begin position="1162"/>
        <end position="1172"/>
    </location>
</feature>
<dbReference type="Gene3D" id="1.10.238.10">
    <property type="entry name" value="EF-hand"/>
    <property type="match status" value="1"/>
</dbReference>
<evidence type="ECO:0000313" key="20">
    <source>
        <dbReference type="EMBL" id="TKY88115.1"/>
    </source>
</evidence>
<keyword evidence="21" id="KW-1185">Reference proteome</keyword>
<keyword evidence="3" id="KW-1003">Cell membrane</keyword>
<evidence type="ECO:0000256" key="4">
    <source>
        <dbReference type="ARBA" id="ARBA00022553"/>
    </source>
</evidence>
<dbReference type="PANTHER" id="PTHR45628:SF7">
    <property type="entry name" value="VOLTAGE-DEPENDENT CALCIUM CHANNEL TYPE A SUBUNIT ALPHA-1"/>
    <property type="match status" value="1"/>
</dbReference>
<feature type="region of interest" description="Disordered" evidence="17">
    <location>
        <begin position="2191"/>
        <end position="2212"/>
    </location>
</feature>
<evidence type="ECO:0000256" key="8">
    <source>
        <dbReference type="ARBA" id="ARBA00022837"/>
    </source>
</evidence>
<dbReference type="OrthoDB" id="416585at2759"/>
<feature type="transmembrane region" description="Helical" evidence="18">
    <location>
        <begin position="1055"/>
        <end position="1078"/>
    </location>
</feature>
<keyword evidence="12 18" id="KW-0472">Membrane</keyword>
<feature type="transmembrane region" description="Helical" evidence="18">
    <location>
        <begin position="1707"/>
        <end position="1725"/>
    </location>
</feature>
<evidence type="ECO:0000256" key="3">
    <source>
        <dbReference type="ARBA" id="ARBA00022475"/>
    </source>
</evidence>
<evidence type="ECO:0000256" key="16">
    <source>
        <dbReference type="ARBA" id="ARBA00067459"/>
    </source>
</evidence>
<accession>A0A4U7KU14</accession>
<feature type="transmembrane region" description="Helical" evidence="18">
    <location>
        <begin position="1838"/>
        <end position="1857"/>
    </location>
</feature>
<feature type="compositionally biased region" description="Polar residues" evidence="17">
    <location>
        <begin position="134"/>
        <end position="149"/>
    </location>
</feature>
<feature type="transmembrane region" description="Helical" evidence="18">
    <location>
        <begin position="1793"/>
        <end position="1818"/>
    </location>
</feature>
<dbReference type="EMBL" id="SRRM01000010">
    <property type="protein sequence ID" value="TKY88115.1"/>
    <property type="molecule type" value="Genomic_DNA"/>
</dbReference>
<dbReference type="FunFam" id="1.10.287.70:FF:000093">
    <property type="entry name" value="Calcium channel subunit Cch1"/>
    <property type="match status" value="1"/>
</dbReference>
<evidence type="ECO:0000256" key="18">
    <source>
        <dbReference type="SAM" id="Phobius"/>
    </source>
</evidence>
<dbReference type="FunFam" id="1.20.120.350:FF:000079">
    <property type="entry name" value="Calcium channel subunit Cch1"/>
    <property type="match status" value="1"/>
</dbReference>
<dbReference type="GO" id="GO:0008331">
    <property type="term" value="F:high voltage-gated calcium channel activity"/>
    <property type="evidence" value="ECO:0007669"/>
    <property type="project" value="TreeGrafter"/>
</dbReference>
<evidence type="ECO:0000256" key="12">
    <source>
        <dbReference type="ARBA" id="ARBA00023136"/>
    </source>
</evidence>
<name>A0A4U7KU14_9BASI</name>
<comment type="subcellular location">
    <subcellularLocation>
        <location evidence="1">Cell membrane</location>
        <topology evidence="1">Multi-pass membrane protein</topology>
    </subcellularLocation>
</comment>
<dbReference type="RefSeq" id="XP_029740100.1">
    <property type="nucleotide sequence ID" value="XM_029883423.1"/>
</dbReference>
<dbReference type="KEGG" id="sgra:EX895_002825"/>
<dbReference type="InterPro" id="IPR005821">
    <property type="entry name" value="Ion_trans_dom"/>
</dbReference>
<feature type="transmembrane region" description="Helical" evidence="18">
    <location>
        <begin position="1376"/>
        <end position="1400"/>
    </location>
</feature>
<evidence type="ECO:0000256" key="13">
    <source>
        <dbReference type="ARBA" id="ARBA00023180"/>
    </source>
</evidence>
<gene>
    <name evidence="20" type="ORF">EX895_002825</name>
</gene>
<dbReference type="GO" id="GO:0005891">
    <property type="term" value="C:voltage-gated calcium channel complex"/>
    <property type="evidence" value="ECO:0007669"/>
    <property type="project" value="TreeGrafter"/>
</dbReference>
<feature type="transmembrane region" description="Helical" evidence="18">
    <location>
        <begin position="398"/>
        <end position="417"/>
    </location>
</feature>
<sequence>MSLPSKDEAVADSDSQLHPQHNNLQPPSADPIRSPTSHARDSFSASSIPSHNSDIYINSYYYGNTDMPDLAAATSNAPLPAWTSAFAHSPINSPGISQGFSPGFSPGFSNSNDERLFRRLSWNSAHDEHGNEAGPSSTHARSHQRNVSSVDAGVLRGPLELSPQPQSDSFPPPRRSSSLPLGNQAMAFAQSRESDATYTTEDDRAFLTLHHQHGATHPPPSIRYQEPDEHQFQRTTSPDAIEEADHATRLKSSADIYAPSNLDRAKSGLNRFSKSIRRMSRRVVHHQNQGHVPLTDQEAEESDSSGTAHPPRHPTTTILDGISPSTHQLQLLRGKSLGVWGPNSRLRKSLANLLAQWWMEPLILLLILANTVTLVVQSAQSVYTHPRPAHYFGDVTDFILLVIFALYSVEIVARIVVSGLIINPPPLYAAPIPVAQHDQPDPDSTESKHEVPNLSYHRKQMSRSNTLDTLGFFGDKVKHKAQRVLAGEQAFTASRSDPQRRSPSPIRGSTNTGKHERDTSIPDTQIRHPGRRLNQSETSMFLSESTTRSFWYNAKTPFAEAFERQRVQAVHHAFLRHSWNRVDFVAVVAFWITFALALGGQESTNNHHIYIFRALSVLRCARLLTATSGTTTILQSLKSSAFILLSVTFFTGFAMLLFGIIGIQSFEGSYRRNCIWVGDLNGQPGSNNTLTQLCGGYISSTTGQKLGHVLVDGTPSATLPKGFICPRGQVCQEQSTNPESNTQSFDNILTSLLEVVIVISSNNWSQTMYDMIDADYYASCLYFIIGIIILNFWLANLFVAVITNSFATLTARTHRSAFADQKLEDKSADDEKQPLAKGRLKSLAVGFKRVWGYTKYLWILAIIFDVASQASRATYLPPAELQKRSDIELYFTLAFDFEISMRFLAFVLDGDWRGFLASKQNRADFFLALVTSIIQIPAIKHSQVYPWLTFFQLARFYRVIAAIPRMRVLLVRAFGLLNKMLNMVLFLLLMVGLASLIATQLFRGDVPQESEGQWTEMTFKHSYNSFLAMYQIFTSENWTDVLFSATSNEVEFKQAVIAAIFLSGWFLFANFIVLQMFIAVINENFGVAEHEKRQQQLEQYLRRNEPPPLSFTARLLNKLSPYRWLKRRNAALAGSVPSEHGRSDHGGSASGQTSKIVGGSRSDQRAEQEKKPRPMSIHHVVDSSTATAHRTVQTVRKMLRLDQPDEVVPLDNLHARRLRSSMDADGLLNSAGQSSVYDADPSDQAAYLFASERRLQRMRSDLGLASQGGAGNASNAFSPRSYSDARIQQARFIATHPSYDKSYFLFSNHNRFRRFCQSLVPSSHGERLFGRPVSPFRHKLFQIAVFLGIVGSVVSAAIATPVYRRDYYAKYGLIRASWFSILEISLSSLFLTEFLVKTIADGLAFTPNAYALSIWNSLDLFVLTTLLVNVITELAVIGGVSRFTRALKAFRALRLINLSSLMRDTFHAVMIAGAGRILDASILSILYIIPYAVWGQNLFAGLLYSCNDGSNAIQTKFDCSGEYLSSPGNFNFLAPRVWSNPTEGSVYSFDDFKGAMLILFEIISLEGWIDVMTTAMSVAGKDQQLQNDNRQVNALFFLIYNLVGSTTVLTLFVSVIIENFQTFSGAAFQTAGQRQWVDLRRLILRQRPSKRPKRRPSQAMRAWCYDRMLNKNGWWSRTMTLVYLATLVTLMTQQYSDPAWANQLRDALYLGYTAIYALDIIARLLGLGWRSYRENPWNLYDLFVVTGTLATTLPLLTNSGDSGVVLQFQKLFLTCVALKLVQKNHSLNQLFKTAFASLPAILSLFLLWLTMFLVWAIMLLEVFGLTKWGPNETHSKNFSTFIGSMVFLSMISTGEGWNSFMHDYTISPPQCTPAASYLMTDCGSQPWAYALFIGWNVISMYIFLNMFTGTVVENFSYIFDLGSKAILTPADIRHFKSSWARLDRNRKGYIQKDQIVPFLASVKGALEVGLYPPECSLRVLKAVLADEGGAKSPTTTDAKGKGAFDFFRSASSPLRSPVRDGKDKDTSGLLAWPLPSPSSASAGAQMPHAPRTEAERLARALAAVDANELRMRRRRFERLYHEAIMLMHPRKGISFTDMFLLLARTKLVDEIEALNVEELIERKEVQEQIEHRIRLDRVKGLLQVGYWRRRFLALRDEMHKEQEGEALPTILVHESPRRPSSSSRPVLAALDIPESGSGSSMGGVKPSLTLTPTQPSLHELELRASPVIESFEATAWGDLMKRIDGQESGHGHEPAGSSSGQQQQQRTDRRRSRSQDGSREG</sequence>
<feature type="transmembrane region" description="Helical" evidence="18">
    <location>
        <begin position="357"/>
        <end position="378"/>
    </location>
</feature>
<dbReference type="Gene3D" id="1.10.287.70">
    <property type="match status" value="4"/>
</dbReference>
<evidence type="ECO:0000256" key="10">
    <source>
        <dbReference type="ARBA" id="ARBA00022989"/>
    </source>
</evidence>
<keyword evidence="4" id="KW-0597">Phosphoprotein</keyword>
<feature type="transmembrane region" description="Helical" evidence="18">
    <location>
        <begin position="1465"/>
        <end position="1489"/>
    </location>
</feature>
<dbReference type="PANTHER" id="PTHR45628">
    <property type="entry name" value="VOLTAGE-DEPENDENT CALCIUM CHANNEL TYPE A SUBUNIT ALPHA-1"/>
    <property type="match status" value="1"/>
</dbReference>
<feature type="region of interest" description="Disordered" evidence="17">
    <location>
        <begin position="2239"/>
        <end position="2281"/>
    </location>
</feature>
<feature type="compositionally biased region" description="Polar residues" evidence="17">
    <location>
        <begin position="13"/>
        <end position="26"/>
    </location>
</feature>
<feature type="region of interest" description="Disordered" evidence="17">
    <location>
        <begin position="433"/>
        <end position="460"/>
    </location>
</feature>
<feature type="transmembrane region" description="Helical" evidence="18">
    <location>
        <begin position="1674"/>
        <end position="1695"/>
    </location>
</feature>
<proteinExistence type="inferred from homology"/>
<feature type="compositionally biased region" description="Low complexity" evidence="17">
    <location>
        <begin position="2256"/>
        <end position="2265"/>
    </location>
</feature>
<feature type="transmembrane region" description="Helical" evidence="18">
    <location>
        <begin position="1340"/>
        <end position="1364"/>
    </location>
</feature>
<dbReference type="FunFam" id="1.10.287.70:FF:000153">
    <property type="entry name" value="High-affinity cell membrane calcium channel protein"/>
    <property type="match status" value="1"/>
</dbReference>
<reference evidence="20 21" key="1">
    <citation type="submission" date="2019-05" db="EMBL/GenBank/DDBJ databases">
        <title>Sporisorium graminicola CBS 10092 draft sequencing and annotation.</title>
        <authorList>
            <person name="Solano-Gonzalez S."/>
            <person name="Caddick M.X."/>
            <person name="Darby A."/>
        </authorList>
    </citation>
    <scope>NUCLEOTIDE SEQUENCE [LARGE SCALE GENOMIC DNA]</scope>
    <source>
        <strain evidence="20 21">CBS 10092</strain>
    </source>
</reference>
<dbReference type="Proteomes" id="UP000306050">
    <property type="component" value="Chromosome SGRAM_18"/>
</dbReference>
<feature type="transmembrane region" description="Helical" evidence="18">
    <location>
        <begin position="641"/>
        <end position="663"/>
    </location>
</feature>
<evidence type="ECO:0000256" key="2">
    <source>
        <dbReference type="ARBA" id="ARBA00022448"/>
    </source>
</evidence>
<evidence type="ECO:0000259" key="19">
    <source>
        <dbReference type="PROSITE" id="PS50222"/>
    </source>
</evidence>
<feature type="region of interest" description="Disordered" evidence="17">
    <location>
        <begin position="1"/>
        <end position="48"/>
    </location>
</feature>
<dbReference type="InterPro" id="IPR050599">
    <property type="entry name" value="VDCC_alpha-1_subunit"/>
</dbReference>
<feature type="region of interest" description="Disordered" evidence="17">
    <location>
        <begin position="2166"/>
        <end position="2185"/>
    </location>
</feature>
<evidence type="ECO:0000256" key="5">
    <source>
        <dbReference type="ARBA" id="ARBA00022568"/>
    </source>
</evidence>
<evidence type="ECO:0000256" key="1">
    <source>
        <dbReference type="ARBA" id="ARBA00004651"/>
    </source>
</evidence>
<feature type="transmembrane region" description="Helical" evidence="18">
    <location>
        <begin position="1594"/>
        <end position="1617"/>
    </location>
</feature>
<dbReference type="PROSITE" id="PS50222">
    <property type="entry name" value="EF_HAND_2"/>
    <property type="match status" value="1"/>
</dbReference>
<dbReference type="InterPro" id="IPR027359">
    <property type="entry name" value="Volt_channel_dom_sf"/>
</dbReference>
<dbReference type="SUPFAM" id="SSF81324">
    <property type="entry name" value="Voltage-gated potassium channels"/>
    <property type="match status" value="4"/>
</dbReference>
<dbReference type="GO" id="GO:0098703">
    <property type="term" value="P:calcium ion import across plasma membrane"/>
    <property type="evidence" value="ECO:0007669"/>
    <property type="project" value="TreeGrafter"/>
</dbReference>
<feature type="compositionally biased region" description="Low complexity" evidence="17">
    <location>
        <begin position="161"/>
        <end position="180"/>
    </location>
</feature>
<evidence type="ECO:0000256" key="6">
    <source>
        <dbReference type="ARBA" id="ARBA00022673"/>
    </source>
</evidence>
<feature type="transmembrane region" description="Helical" evidence="18">
    <location>
        <begin position="776"/>
        <end position="802"/>
    </location>
</feature>
<keyword evidence="2" id="KW-0813">Transport</keyword>
<keyword evidence="11" id="KW-0406">Ion transport</keyword>
<feature type="region of interest" description="Disordered" evidence="17">
    <location>
        <begin position="489"/>
        <end position="538"/>
    </location>
</feature>
<dbReference type="Pfam" id="PF00520">
    <property type="entry name" value="Ion_trans"/>
    <property type="match status" value="4"/>
</dbReference>
<keyword evidence="9" id="KW-0851">Voltage-gated channel</keyword>
<feature type="region of interest" description="Disordered" evidence="17">
    <location>
        <begin position="126"/>
        <end position="180"/>
    </location>
</feature>
<feature type="transmembrane region" description="Helical" evidence="18">
    <location>
        <begin position="1887"/>
        <end position="1907"/>
    </location>
</feature>